<accession>A0A0A9FBX7</accession>
<proteinExistence type="predicted"/>
<name>A0A0A9FBX7_ARUDO</name>
<protein>
    <submittedName>
        <fullName evidence="1">Uncharacterized protein</fullName>
    </submittedName>
</protein>
<reference evidence="1" key="2">
    <citation type="journal article" date="2015" name="Data Brief">
        <title>Shoot transcriptome of the giant reed, Arundo donax.</title>
        <authorList>
            <person name="Barrero R.A."/>
            <person name="Guerrero F.D."/>
            <person name="Moolhuijzen P."/>
            <person name="Goolsby J.A."/>
            <person name="Tidwell J."/>
            <person name="Bellgard S.E."/>
            <person name="Bellgard M.I."/>
        </authorList>
    </citation>
    <scope>NUCLEOTIDE SEQUENCE</scope>
    <source>
        <tissue evidence="1">Shoot tissue taken approximately 20 cm above the soil surface</tissue>
    </source>
</reference>
<dbReference type="AlphaFoldDB" id="A0A0A9FBX7"/>
<sequence length="39" mass="4117">MYPLGVRIAAASSHPFRAALYTATLRTSLSLPSSTPPIT</sequence>
<evidence type="ECO:0000313" key="1">
    <source>
        <dbReference type="EMBL" id="JAE07596.1"/>
    </source>
</evidence>
<dbReference type="EMBL" id="GBRH01190300">
    <property type="protein sequence ID" value="JAE07596.1"/>
    <property type="molecule type" value="Transcribed_RNA"/>
</dbReference>
<reference evidence="1" key="1">
    <citation type="submission" date="2014-09" db="EMBL/GenBank/DDBJ databases">
        <authorList>
            <person name="Magalhaes I.L.F."/>
            <person name="Oliveira U."/>
            <person name="Santos F.R."/>
            <person name="Vidigal T.H.D.A."/>
            <person name="Brescovit A.D."/>
            <person name="Santos A.J."/>
        </authorList>
    </citation>
    <scope>NUCLEOTIDE SEQUENCE</scope>
    <source>
        <tissue evidence="1">Shoot tissue taken approximately 20 cm above the soil surface</tissue>
    </source>
</reference>
<organism evidence="1">
    <name type="scientific">Arundo donax</name>
    <name type="common">Giant reed</name>
    <name type="synonym">Donax arundinaceus</name>
    <dbReference type="NCBI Taxonomy" id="35708"/>
    <lineage>
        <taxon>Eukaryota</taxon>
        <taxon>Viridiplantae</taxon>
        <taxon>Streptophyta</taxon>
        <taxon>Embryophyta</taxon>
        <taxon>Tracheophyta</taxon>
        <taxon>Spermatophyta</taxon>
        <taxon>Magnoliopsida</taxon>
        <taxon>Liliopsida</taxon>
        <taxon>Poales</taxon>
        <taxon>Poaceae</taxon>
        <taxon>PACMAD clade</taxon>
        <taxon>Arundinoideae</taxon>
        <taxon>Arundineae</taxon>
        <taxon>Arundo</taxon>
    </lineage>
</organism>